<dbReference type="GO" id="GO:0016747">
    <property type="term" value="F:acyltransferase activity, transferring groups other than amino-acyl groups"/>
    <property type="evidence" value="ECO:0007669"/>
    <property type="project" value="TreeGrafter"/>
</dbReference>
<evidence type="ECO:0000256" key="3">
    <source>
        <dbReference type="ARBA" id="ARBA00023315"/>
    </source>
</evidence>
<dbReference type="Pfam" id="PF02458">
    <property type="entry name" value="Transferase"/>
    <property type="match status" value="1"/>
</dbReference>
<keyword evidence="2" id="KW-0808">Transferase</keyword>
<comment type="caution">
    <text evidence="5">The sequence shown here is derived from an EMBL/GenBank/DDBJ whole genome shotgun (WGS) entry which is preliminary data.</text>
</comment>
<dbReference type="PANTHER" id="PTHR31642:SF13">
    <property type="entry name" value="AGMATINE HYDROXYCINNAMOYLTRANSFERASE 1"/>
    <property type="match status" value="1"/>
</dbReference>
<dbReference type="OrthoDB" id="671439at2759"/>
<evidence type="ECO:0000256" key="1">
    <source>
        <dbReference type="ARBA" id="ARBA00009861"/>
    </source>
</evidence>
<name>A0A5J9SII4_9POAL</name>
<evidence type="ECO:0000313" key="5">
    <source>
        <dbReference type="EMBL" id="TVT98736.1"/>
    </source>
</evidence>
<accession>A0A5J9SII4</accession>
<feature type="region of interest" description="Disordered" evidence="4">
    <location>
        <begin position="1"/>
        <end position="68"/>
    </location>
</feature>
<proteinExistence type="inferred from homology"/>
<comment type="similarity">
    <text evidence="1">Belongs to the plant acyltransferase family.</text>
</comment>
<reference evidence="5 6" key="1">
    <citation type="journal article" date="2019" name="Sci. Rep.">
        <title>A high-quality genome of Eragrostis curvula grass provides insights into Poaceae evolution and supports new strategies to enhance forage quality.</title>
        <authorList>
            <person name="Carballo J."/>
            <person name="Santos B.A.C.M."/>
            <person name="Zappacosta D."/>
            <person name="Garbus I."/>
            <person name="Selva J.P."/>
            <person name="Gallo C.A."/>
            <person name="Diaz A."/>
            <person name="Albertini E."/>
            <person name="Caccamo M."/>
            <person name="Echenique V."/>
        </authorList>
    </citation>
    <scope>NUCLEOTIDE SEQUENCE [LARGE SCALE GENOMIC DNA]</scope>
    <source>
        <strain evidence="6">cv. Victoria</strain>
        <tissue evidence="5">Leaf</tissue>
    </source>
</reference>
<dbReference type="PROSITE" id="PS51257">
    <property type="entry name" value="PROKAR_LIPOPROTEIN"/>
    <property type="match status" value="1"/>
</dbReference>
<sequence>MPCTRAATATASTTTSCCSSRSRGSRPTSSGTRSTTSSPTATLWPPPWPPSARPPGARPSTPFRALFFPSRNPPRVEFEHRGAEFKIPGTENAFSRGGNFVGAGDEVVVHRVRFRPAAMSSPPAGARRRQYSPLQCVVAHLWRCITTARRLDGNAITVARVAVDGRTRLRHPPVPQEYIGNVVTWARPAATAKDLAETPLGHTAELVSRAWTAATSGLDAERLAPTADAKKMVLSPDVEVYSLLGFPFRDIDFGSGAPFFHMRGYVAEEGLVFLVPSLSGDGSVYAYVNLFRRDMDVFKDCCRLSTLSCVL</sequence>
<dbReference type="AlphaFoldDB" id="A0A5J9SII4"/>
<organism evidence="5 6">
    <name type="scientific">Eragrostis curvula</name>
    <name type="common">weeping love grass</name>
    <dbReference type="NCBI Taxonomy" id="38414"/>
    <lineage>
        <taxon>Eukaryota</taxon>
        <taxon>Viridiplantae</taxon>
        <taxon>Streptophyta</taxon>
        <taxon>Embryophyta</taxon>
        <taxon>Tracheophyta</taxon>
        <taxon>Spermatophyta</taxon>
        <taxon>Magnoliopsida</taxon>
        <taxon>Liliopsida</taxon>
        <taxon>Poales</taxon>
        <taxon>Poaceae</taxon>
        <taxon>PACMAD clade</taxon>
        <taxon>Chloridoideae</taxon>
        <taxon>Eragrostideae</taxon>
        <taxon>Eragrostidinae</taxon>
        <taxon>Eragrostis</taxon>
    </lineage>
</organism>
<dbReference type="Gramene" id="TVT98736">
    <property type="protein sequence ID" value="TVT98736"/>
    <property type="gene ID" value="EJB05_55967"/>
</dbReference>
<evidence type="ECO:0000256" key="4">
    <source>
        <dbReference type="SAM" id="MobiDB-lite"/>
    </source>
</evidence>
<feature type="non-terminal residue" evidence="5">
    <location>
        <position position="1"/>
    </location>
</feature>
<protein>
    <submittedName>
        <fullName evidence="5">Uncharacterized protein</fullName>
    </submittedName>
</protein>
<keyword evidence="3" id="KW-0012">Acyltransferase</keyword>
<dbReference type="EMBL" id="RWGY01000817">
    <property type="protein sequence ID" value="TVT98736.1"/>
    <property type="molecule type" value="Genomic_DNA"/>
</dbReference>
<dbReference type="Gene3D" id="3.30.559.10">
    <property type="entry name" value="Chloramphenicol acetyltransferase-like domain"/>
    <property type="match status" value="1"/>
</dbReference>
<feature type="compositionally biased region" description="Low complexity" evidence="4">
    <location>
        <begin position="1"/>
        <end position="43"/>
    </location>
</feature>
<evidence type="ECO:0000313" key="6">
    <source>
        <dbReference type="Proteomes" id="UP000324897"/>
    </source>
</evidence>
<feature type="compositionally biased region" description="Pro residues" evidence="4">
    <location>
        <begin position="44"/>
        <end position="57"/>
    </location>
</feature>
<keyword evidence="6" id="KW-1185">Reference proteome</keyword>
<dbReference type="InterPro" id="IPR050317">
    <property type="entry name" value="Plant_Fungal_Acyltransferase"/>
</dbReference>
<gene>
    <name evidence="5" type="ORF">EJB05_55967</name>
</gene>
<dbReference type="InterPro" id="IPR023213">
    <property type="entry name" value="CAT-like_dom_sf"/>
</dbReference>
<dbReference type="PANTHER" id="PTHR31642">
    <property type="entry name" value="TRICHOTHECENE 3-O-ACETYLTRANSFERASE"/>
    <property type="match status" value="1"/>
</dbReference>
<dbReference type="Proteomes" id="UP000324897">
    <property type="component" value="Unassembled WGS sequence"/>
</dbReference>
<evidence type="ECO:0000256" key="2">
    <source>
        <dbReference type="ARBA" id="ARBA00022679"/>
    </source>
</evidence>